<dbReference type="InterPro" id="IPR036291">
    <property type="entry name" value="NAD(P)-bd_dom_sf"/>
</dbReference>
<dbReference type="Gene3D" id="3.40.50.720">
    <property type="entry name" value="NAD(P)-binding Rossmann-like Domain"/>
    <property type="match status" value="1"/>
</dbReference>
<proteinExistence type="predicted"/>
<dbReference type="Proteomes" id="UP000479190">
    <property type="component" value="Unassembled WGS sequence"/>
</dbReference>
<feature type="region of interest" description="Disordered" evidence="1">
    <location>
        <begin position="22"/>
        <end position="47"/>
    </location>
</feature>
<evidence type="ECO:0000313" key="2">
    <source>
        <dbReference type="EMBL" id="CAB0030876.1"/>
    </source>
</evidence>
<dbReference type="OrthoDB" id="6251714at2759"/>
<dbReference type="AlphaFoldDB" id="A0A6H5HZX7"/>
<reference evidence="2 3" key="1">
    <citation type="submission" date="2020-02" db="EMBL/GenBank/DDBJ databases">
        <authorList>
            <person name="Ferguson B K."/>
        </authorList>
    </citation>
    <scope>NUCLEOTIDE SEQUENCE [LARGE SCALE GENOMIC DNA]</scope>
</reference>
<evidence type="ECO:0000313" key="3">
    <source>
        <dbReference type="Proteomes" id="UP000479190"/>
    </source>
</evidence>
<sequence>MLRKSRQTASRLCQRYPRIESAGASCRKQTADDQEQQQQHEDQRSASMKCRSLAYACNLCDRQQIKELAKKVRDEVGYLDTLVTCADSSEQEIFDAVSNTLMSHYWVGILQQFP</sequence>
<protein>
    <submittedName>
        <fullName evidence="2">Uncharacterized protein</fullName>
    </submittedName>
</protein>
<dbReference type="SUPFAM" id="SSF51735">
    <property type="entry name" value="NAD(P)-binding Rossmann-fold domains"/>
    <property type="match status" value="1"/>
</dbReference>
<keyword evidence="3" id="KW-1185">Reference proteome</keyword>
<gene>
    <name evidence="2" type="ORF">TBRA_LOCUS2861</name>
</gene>
<name>A0A6H5HZX7_9HYME</name>
<dbReference type="EMBL" id="CADCXV010000569">
    <property type="protein sequence ID" value="CAB0030876.1"/>
    <property type="molecule type" value="Genomic_DNA"/>
</dbReference>
<organism evidence="2 3">
    <name type="scientific">Trichogramma brassicae</name>
    <dbReference type="NCBI Taxonomy" id="86971"/>
    <lineage>
        <taxon>Eukaryota</taxon>
        <taxon>Metazoa</taxon>
        <taxon>Ecdysozoa</taxon>
        <taxon>Arthropoda</taxon>
        <taxon>Hexapoda</taxon>
        <taxon>Insecta</taxon>
        <taxon>Pterygota</taxon>
        <taxon>Neoptera</taxon>
        <taxon>Endopterygota</taxon>
        <taxon>Hymenoptera</taxon>
        <taxon>Apocrita</taxon>
        <taxon>Proctotrupomorpha</taxon>
        <taxon>Chalcidoidea</taxon>
        <taxon>Trichogrammatidae</taxon>
        <taxon>Trichogramma</taxon>
    </lineage>
</organism>
<accession>A0A6H5HZX7</accession>
<evidence type="ECO:0000256" key="1">
    <source>
        <dbReference type="SAM" id="MobiDB-lite"/>
    </source>
</evidence>